<keyword evidence="15" id="KW-1185">Reference proteome</keyword>
<gene>
    <name evidence="14" type="ORF">ACFQGH_10795</name>
</gene>
<feature type="transmembrane region" description="Helical" evidence="13">
    <location>
        <begin position="189"/>
        <end position="211"/>
    </location>
</feature>
<feature type="transmembrane region" description="Helical" evidence="13">
    <location>
        <begin position="437"/>
        <end position="455"/>
    </location>
</feature>
<protein>
    <submittedName>
        <fullName evidence="14">Sodium:solute symporter family protein</fullName>
    </submittedName>
</protein>
<feature type="transmembrane region" description="Helical" evidence="13">
    <location>
        <begin position="321"/>
        <end position="349"/>
    </location>
</feature>
<evidence type="ECO:0000256" key="2">
    <source>
        <dbReference type="ARBA" id="ARBA00006434"/>
    </source>
</evidence>
<keyword evidence="8" id="KW-0915">Sodium</keyword>
<dbReference type="InterPro" id="IPR050277">
    <property type="entry name" value="Sodium:Solute_Symporter"/>
</dbReference>
<comment type="similarity">
    <text evidence="2 12">Belongs to the sodium:solute symporter (SSF) (TC 2.A.21) family.</text>
</comment>
<keyword evidence="3" id="KW-0813">Transport</keyword>
<feature type="transmembrane region" description="Helical" evidence="13">
    <location>
        <begin position="239"/>
        <end position="258"/>
    </location>
</feature>
<dbReference type="AlphaFoldDB" id="A0ABD5V4D1"/>
<dbReference type="CDD" id="cd10322">
    <property type="entry name" value="SLC5sbd"/>
    <property type="match status" value="1"/>
</dbReference>
<organism evidence="14 15">
    <name type="scientific">Halalkalicoccus tibetensis</name>
    <dbReference type="NCBI Taxonomy" id="175632"/>
    <lineage>
        <taxon>Archaea</taxon>
        <taxon>Methanobacteriati</taxon>
        <taxon>Methanobacteriota</taxon>
        <taxon>Stenosarchaea group</taxon>
        <taxon>Halobacteria</taxon>
        <taxon>Halobacteriales</taxon>
        <taxon>Halococcaceae</taxon>
        <taxon>Halalkalicoccus</taxon>
    </lineage>
</organism>
<dbReference type="InterPro" id="IPR001734">
    <property type="entry name" value="Na/solute_symporter"/>
</dbReference>
<dbReference type="GO" id="GO:0005886">
    <property type="term" value="C:plasma membrane"/>
    <property type="evidence" value="ECO:0007669"/>
    <property type="project" value="UniProtKB-SubCell"/>
</dbReference>
<evidence type="ECO:0000313" key="14">
    <source>
        <dbReference type="EMBL" id="MFC6905681.1"/>
    </source>
</evidence>
<dbReference type="PANTHER" id="PTHR48086">
    <property type="entry name" value="SODIUM/PROLINE SYMPORTER-RELATED"/>
    <property type="match status" value="1"/>
</dbReference>
<feature type="transmembrane region" description="Helical" evidence="13">
    <location>
        <begin position="380"/>
        <end position="400"/>
    </location>
</feature>
<keyword evidence="4" id="KW-1003">Cell membrane</keyword>
<feature type="transmembrane region" description="Helical" evidence="13">
    <location>
        <begin position="42"/>
        <end position="68"/>
    </location>
</feature>
<dbReference type="Proteomes" id="UP001596312">
    <property type="component" value="Unassembled WGS sequence"/>
</dbReference>
<dbReference type="PROSITE" id="PS50283">
    <property type="entry name" value="NA_SOLUT_SYMP_3"/>
    <property type="match status" value="1"/>
</dbReference>
<comment type="caution">
    <text evidence="14">The sequence shown here is derived from an EMBL/GenBank/DDBJ whole genome shotgun (WGS) entry which is preliminary data.</text>
</comment>
<keyword evidence="5 13" id="KW-0812">Transmembrane</keyword>
<keyword evidence="9" id="KW-0406">Ion transport</keyword>
<evidence type="ECO:0000256" key="4">
    <source>
        <dbReference type="ARBA" id="ARBA00022475"/>
    </source>
</evidence>
<keyword evidence="10 13" id="KW-0472">Membrane</keyword>
<keyword evidence="7 13" id="KW-1133">Transmembrane helix</keyword>
<feature type="transmembrane region" description="Helical" evidence="13">
    <location>
        <begin position="278"/>
        <end position="301"/>
    </location>
</feature>
<evidence type="ECO:0000256" key="13">
    <source>
        <dbReference type="SAM" id="Phobius"/>
    </source>
</evidence>
<accession>A0ABD5V4D1</accession>
<reference evidence="14 15" key="1">
    <citation type="journal article" date="2019" name="Int. J. Syst. Evol. Microbiol.">
        <title>The Global Catalogue of Microorganisms (GCM) 10K type strain sequencing project: providing services to taxonomists for standard genome sequencing and annotation.</title>
        <authorList>
            <consortium name="The Broad Institute Genomics Platform"/>
            <consortium name="The Broad Institute Genome Sequencing Center for Infectious Disease"/>
            <person name="Wu L."/>
            <person name="Ma J."/>
        </authorList>
    </citation>
    <scope>NUCLEOTIDE SEQUENCE [LARGE SCALE GENOMIC DNA]</scope>
    <source>
        <strain evidence="14 15">CGMCC 1.3240</strain>
    </source>
</reference>
<dbReference type="GO" id="GO:0015293">
    <property type="term" value="F:symporter activity"/>
    <property type="evidence" value="ECO:0007669"/>
    <property type="project" value="UniProtKB-KW"/>
</dbReference>
<evidence type="ECO:0000256" key="9">
    <source>
        <dbReference type="ARBA" id="ARBA00023065"/>
    </source>
</evidence>
<feature type="transmembrane region" description="Helical" evidence="13">
    <location>
        <begin position="475"/>
        <end position="493"/>
    </location>
</feature>
<evidence type="ECO:0000256" key="12">
    <source>
        <dbReference type="RuleBase" id="RU362091"/>
    </source>
</evidence>
<dbReference type="InterPro" id="IPR038377">
    <property type="entry name" value="Na/Glc_symporter_sf"/>
</dbReference>
<feature type="transmembrane region" description="Helical" evidence="13">
    <location>
        <begin position="158"/>
        <end position="177"/>
    </location>
</feature>
<evidence type="ECO:0000256" key="11">
    <source>
        <dbReference type="ARBA" id="ARBA00023201"/>
    </source>
</evidence>
<feature type="transmembrane region" description="Helical" evidence="13">
    <location>
        <begin position="80"/>
        <end position="98"/>
    </location>
</feature>
<dbReference type="GO" id="GO:0006814">
    <property type="term" value="P:sodium ion transport"/>
    <property type="evidence" value="ECO:0007669"/>
    <property type="project" value="UniProtKB-KW"/>
</dbReference>
<dbReference type="Pfam" id="PF00474">
    <property type="entry name" value="SSF"/>
    <property type="match status" value="1"/>
</dbReference>
<evidence type="ECO:0000256" key="5">
    <source>
        <dbReference type="ARBA" id="ARBA00022692"/>
    </source>
</evidence>
<feature type="transmembrane region" description="Helical" evidence="13">
    <location>
        <begin position="12"/>
        <end position="30"/>
    </location>
</feature>
<comment type="subcellular location">
    <subcellularLocation>
        <location evidence="1">Cell membrane</location>
        <topology evidence="1">Multi-pass membrane protein</topology>
    </subcellularLocation>
</comment>
<evidence type="ECO:0000256" key="7">
    <source>
        <dbReference type="ARBA" id="ARBA00022989"/>
    </source>
</evidence>
<dbReference type="RefSeq" id="WP_340604204.1">
    <property type="nucleotide sequence ID" value="NZ_JBBMXV010000003.1"/>
</dbReference>
<evidence type="ECO:0000256" key="1">
    <source>
        <dbReference type="ARBA" id="ARBA00004651"/>
    </source>
</evidence>
<dbReference type="Gene3D" id="1.20.1730.10">
    <property type="entry name" value="Sodium/glucose cotransporter"/>
    <property type="match status" value="1"/>
</dbReference>
<feature type="transmembrane region" description="Helical" evidence="13">
    <location>
        <begin position="406"/>
        <end position="425"/>
    </location>
</feature>
<proteinExistence type="inferred from homology"/>
<evidence type="ECO:0000256" key="3">
    <source>
        <dbReference type="ARBA" id="ARBA00022448"/>
    </source>
</evidence>
<feature type="transmembrane region" description="Helical" evidence="13">
    <location>
        <begin position="128"/>
        <end position="152"/>
    </location>
</feature>
<dbReference type="PANTHER" id="PTHR48086:SF3">
    <property type="entry name" value="SODIUM_PROLINE SYMPORTER"/>
    <property type="match status" value="1"/>
</dbReference>
<evidence type="ECO:0000313" key="15">
    <source>
        <dbReference type="Proteomes" id="UP001596312"/>
    </source>
</evidence>
<name>A0ABD5V4D1_9EURY</name>
<keyword evidence="11" id="KW-0739">Sodium transport</keyword>
<evidence type="ECO:0000256" key="6">
    <source>
        <dbReference type="ARBA" id="ARBA00022847"/>
    </source>
</evidence>
<keyword evidence="6" id="KW-0769">Symport</keyword>
<sequence>MAATGAVVTYGWAFLVAYVVLILGLGYWGWKQTNSQDDYATARGGFGFLVLALAYATTVASGSTFLGIPGMAYDMGFKAGYYALIYPIGIYLGMMVVARITKKVGDRFNSQSVPDFLGDRYQSPLLRLLAALIALFLLFYIMAQIVSAGWMFDAILGVPYEVGIWLAGGLLLLYLVAGGSHADIITDAVQGAIMLAITALIVVMFVTGYGLDAGGMGAVNAQLDANQSWDTHTNYENPIFANWWVIFLLFVGHIGFTAQPHLGNKFFAIKGTQYIKKFMIIAAIVGMAMPLMFLGGVLGAAEGIDIADPDAIIPVLFIETMPAIVAAFLGVAILSAIISTADGIIISVAQIFANDLYRKTYVPWKGGDPDSPEVGQRALWISRVATVVVTIAAVAAVTVPPQYLSVFMWIGIGGIISAYSGPYFIGSIEESTSAKAALVGFVAGFSVYAIIHLGPQAGLYDSLLGFSLYPYSENPYASTGIGFIVSCLGTFGANRFTEPLPAAQVQEVFGRQEASTDGGREETE</sequence>
<dbReference type="EMBL" id="JBHSXQ010000003">
    <property type="protein sequence ID" value="MFC6905681.1"/>
    <property type="molecule type" value="Genomic_DNA"/>
</dbReference>
<evidence type="ECO:0000256" key="8">
    <source>
        <dbReference type="ARBA" id="ARBA00023053"/>
    </source>
</evidence>
<evidence type="ECO:0000256" key="10">
    <source>
        <dbReference type="ARBA" id="ARBA00023136"/>
    </source>
</evidence>